<evidence type="ECO:0000256" key="6">
    <source>
        <dbReference type="RuleBase" id="RU003930"/>
    </source>
</evidence>
<keyword evidence="2 5" id="KW-0820">tRNA-binding</keyword>
<dbReference type="PROSITE" id="PS00358">
    <property type="entry name" value="RIBOSOMAL_L5"/>
    <property type="match status" value="1"/>
</dbReference>
<dbReference type="RefSeq" id="WP_267153561.1">
    <property type="nucleotide sequence ID" value="NZ_JAPMLT010000018.1"/>
</dbReference>
<keyword evidence="10" id="KW-1185">Reference proteome</keyword>
<feature type="domain" description="Large ribosomal subunit protein uL5 C-terminal" evidence="8">
    <location>
        <begin position="85"/>
        <end position="178"/>
    </location>
</feature>
<dbReference type="Pfam" id="PF00281">
    <property type="entry name" value="Ribosomal_L5"/>
    <property type="match status" value="1"/>
</dbReference>
<name>A0ABT3X5Y9_9BACL</name>
<dbReference type="InterPro" id="IPR022803">
    <property type="entry name" value="Ribosomal_uL5_dom_sf"/>
</dbReference>
<dbReference type="Proteomes" id="UP001208017">
    <property type="component" value="Unassembled WGS sequence"/>
</dbReference>
<protein>
    <recommendedName>
        <fullName evidence="5">Large ribosomal subunit protein uL5</fullName>
    </recommendedName>
</protein>
<dbReference type="PANTHER" id="PTHR11994">
    <property type="entry name" value="60S RIBOSOMAL PROTEIN L11-RELATED"/>
    <property type="match status" value="1"/>
</dbReference>
<proteinExistence type="inferred from homology"/>
<dbReference type="SUPFAM" id="SSF55282">
    <property type="entry name" value="RL5-like"/>
    <property type="match status" value="1"/>
</dbReference>
<comment type="subunit">
    <text evidence="5">Part of the 50S ribosomal subunit; part of the 5S rRNA/L5/L18/L25 subcomplex. Contacts the 5S rRNA and the P site tRNA. Forms a bridge to the 30S subunit in the 70S ribosome.</text>
</comment>
<comment type="caution">
    <text evidence="9">The sequence shown here is derived from an EMBL/GenBank/DDBJ whole genome shotgun (WGS) entry which is preliminary data.</text>
</comment>
<dbReference type="EMBL" id="JAPMLT010000018">
    <property type="protein sequence ID" value="MCX7572312.1"/>
    <property type="molecule type" value="Genomic_DNA"/>
</dbReference>
<dbReference type="InterPro" id="IPR031309">
    <property type="entry name" value="Ribosomal_uL5_C"/>
</dbReference>
<sequence length="181" mass="20602">MATRMQEFYKNEVVPALMTKFNYESIMQVPKLEKIIINMGLGEAVANPKILDTAVEDLRIIAGQKPVVTKAKKSIAGFKIREGMPIGAKVTLRGDRMYYFLDKLFNISLPRVRDFRGISPKSFDGRGNYTLGLKEQLIFPEIEYDKVDKVRGMDIVFVTTAKSDEEAREFLRLMGAPFRQA</sequence>
<evidence type="ECO:0000256" key="2">
    <source>
        <dbReference type="ARBA" id="ARBA00022555"/>
    </source>
</evidence>
<evidence type="ECO:0000259" key="8">
    <source>
        <dbReference type="Pfam" id="PF00673"/>
    </source>
</evidence>
<dbReference type="Pfam" id="PF00673">
    <property type="entry name" value="Ribosomal_L5_C"/>
    <property type="match status" value="1"/>
</dbReference>
<keyword evidence="4 5" id="KW-0687">Ribonucleoprotein</keyword>
<feature type="domain" description="Large ribosomal subunit protein uL5 N-terminal" evidence="7">
    <location>
        <begin position="26"/>
        <end position="81"/>
    </location>
</feature>
<dbReference type="InterPro" id="IPR031310">
    <property type="entry name" value="Ribosomal_uL5_N"/>
</dbReference>
<dbReference type="NCBIfam" id="NF000585">
    <property type="entry name" value="PRK00010.1"/>
    <property type="match status" value="1"/>
</dbReference>
<evidence type="ECO:0000256" key="3">
    <source>
        <dbReference type="ARBA" id="ARBA00022980"/>
    </source>
</evidence>
<comment type="similarity">
    <text evidence="1 5 6">Belongs to the universal ribosomal protein uL5 family.</text>
</comment>
<evidence type="ECO:0000256" key="4">
    <source>
        <dbReference type="ARBA" id="ARBA00023274"/>
    </source>
</evidence>
<dbReference type="InterPro" id="IPR002132">
    <property type="entry name" value="Ribosomal_uL5"/>
</dbReference>
<keyword evidence="3 5" id="KW-0689">Ribosomal protein</keyword>
<evidence type="ECO:0000259" key="7">
    <source>
        <dbReference type="Pfam" id="PF00281"/>
    </source>
</evidence>
<evidence type="ECO:0000256" key="5">
    <source>
        <dbReference type="HAMAP-Rule" id="MF_01333"/>
    </source>
</evidence>
<accession>A0ABT3X5Y9</accession>
<organism evidence="9 10">
    <name type="scientific">Tumebacillus lacus</name>
    <dbReference type="NCBI Taxonomy" id="2995335"/>
    <lineage>
        <taxon>Bacteria</taxon>
        <taxon>Bacillati</taxon>
        <taxon>Bacillota</taxon>
        <taxon>Bacilli</taxon>
        <taxon>Bacillales</taxon>
        <taxon>Alicyclobacillaceae</taxon>
        <taxon>Tumebacillus</taxon>
    </lineage>
</organism>
<dbReference type="InterPro" id="IPR020930">
    <property type="entry name" value="Ribosomal_uL5_bac-type"/>
</dbReference>
<keyword evidence="5" id="KW-0694">RNA-binding</keyword>
<dbReference type="Gene3D" id="3.30.1440.10">
    <property type="match status" value="1"/>
</dbReference>
<comment type="function">
    <text evidence="5">This is 1 of the proteins that bind and probably mediate the attachment of the 5S RNA into the large ribosomal subunit, where it forms part of the central protuberance. In the 70S ribosome it contacts protein S13 of the 30S subunit (bridge B1b), connecting the 2 subunits; this bridge is implicated in subunit movement. Contacts the P site tRNA; the 5S rRNA and some of its associated proteins might help stabilize positioning of ribosome-bound tRNAs.</text>
</comment>
<keyword evidence="5" id="KW-0699">rRNA-binding</keyword>
<dbReference type="GO" id="GO:0005840">
    <property type="term" value="C:ribosome"/>
    <property type="evidence" value="ECO:0007669"/>
    <property type="project" value="UniProtKB-KW"/>
</dbReference>
<dbReference type="PIRSF" id="PIRSF002161">
    <property type="entry name" value="Ribosomal_L5"/>
    <property type="match status" value="1"/>
</dbReference>
<evidence type="ECO:0000313" key="9">
    <source>
        <dbReference type="EMBL" id="MCX7572312.1"/>
    </source>
</evidence>
<reference evidence="9 10" key="1">
    <citation type="submission" date="2022-11" db="EMBL/GenBank/DDBJ databases">
        <title>Study of microbial diversity in lake waters.</title>
        <authorList>
            <person name="Zhang J."/>
        </authorList>
    </citation>
    <scope>NUCLEOTIDE SEQUENCE [LARGE SCALE GENOMIC DNA]</scope>
    <source>
        <strain evidence="9 10">DT12</strain>
    </source>
</reference>
<dbReference type="HAMAP" id="MF_01333_B">
    <property type="entry name" value="Ribosomal_uL5_B"/>
    <property type="match status" value="1"/>
</dbReference>
<evidence type="ECO:0000313" key="10">
    <source>
        <dbReference type="Proteomes" id="UP001208017"/>
    </source>
</evidence>
<evidence type="ECO:0000256" key="1">
    <source>
        <dbReference type="ARBA" id="ARBA00008553"/>
    </source>
</evidence>
<gene>
    <name evidence="5 9" type="primary">rplE</name>
    <name evidence="9" type="ORF">OS242_20605</name>
</gene>
<dbReference type="InterPro" id="IPR020929">
    <property type="entry name" value="Ribosomal_uL5_CS"/>
</dbReference>